<evidence type="ECO:0000313" key="6">
    <source>
        <dbReference type="Proteomes" id="UP000053599"/>
    </source>
</evidence>
<gene>
    <name evidence="5" type="ORF">PV11_09301</name>
</gene>
<evidence type="ECO:0000313" key="5">
    <source>
        <dbReference type="EMBL" id="KIV77511.1"/>
    </source>
</evidence>
<evidence type="ECO:0000256" key="2">
    <source>
        <dbReference type="ARBA" id="ARBA00023242"/>
    </source>
</evidence>
<feature type="compositionally biased region" description="Basic and acidic residues" evidence="3">
    <location>
        <begin position="136"/>
        <end position="148"/>
    </location>
</feature>
<dbReference type="InterPro" id="IPR046347">
    <property type="entry name" value="bZIP_sf"/>
</dbReference>
<protein>
    <recommendedName>
        <fullName evidence="4">BZIP domain-containing protein</fullName>
    </recommendedName>
</protein>
<dbReference type="SMART" id="SM00338">
    <property type="entry name" value="BRLZ"/>
    <property type="match status" value="1"/>
</dbReference>
<evidence type="ECO:0000256" key="3">
    <source>
        <dbReference type="SAM" id="MobiDB-lite"/>
    </source>
</evidence>
<feature type="region of interest" description="Disordered" evidence="3">
    <location>
        <begin position="98"/>
        <end position="166"/>
    </location>
</feature>
<dbReference type="AlphaFoldDB" id="A0A0D1WR35"/>
<accession>A0A0D1WR35</accession>
<dbReference type="PANTHER" id="PTHR40621">
    <property type="entry name" value="TRANSCRIPTION FACTOR KAPC-RELATED"/>
    <property type="match status" value="1"/>
</dbReference>
<dbReference type="SUPFAM" id="SSF57959">
    <property type="entry name" value="Leucine zipper domain"/>
    <property type="match status" value="1"/>
</dbReference>
<name>A0A0D1WR35_9EURO</name>
<dbReference type="PROSITE" id="PS00036">
    <property type="entry name" value="BZIP_BASIC"/>
    <property type="match status" value="1"/>
</dbReference>
<dbReference type="CDD" id="cd14688">
    <property type="entry name" value="bZIP_YAP"/>
    <property type="match status" value="1"/>
</dbReference>
<evidence type="ECO:0000256" key="1">
    <source>
        <dbReference type="ARBA" id="ARBA00004123"/>
    </source>
</evidence>
<comment type="subcellular location">
    <subcellularLocation>
        <location evidence="1">Nucleus</location>
    </subcellularLocation>
</comment>
<dbReference type="Proteomes" id="UP000053599">
    <property type="component" value="Unassembled WGS sequence"/>
</dbReference>
<dbReference type="GO" id="GO:0000976">
    <property type="term" value="F:transcription cis-regulatory region binding"/>
    <property type="evidence" value="ECO:0007669"/>
    <property type="project" value="InterPro"/>
</dbReference>
<sequence>MMDDLTYISSVSSFPAQTTSTSEVDNPYAHGHIWQGLDYYGMGTDIPPEFIQPGMPPSAMLGLVHVQSPTHFAMPSQPSAFQLGRADSMNSIADLAISSRSESQDQSISRRHSNDQQSEPGCAGQHHQNKTCELCQSDKREKRKEQNRKAQRKHRLRSEARLEQLQTKLQEQTEEITSLKQMNETLLKRIDDLTKESSEEKPC</sequence>
<dbReference type="Gene3D" id="1.20.5.170">
    <property type="match status" value="1"/>
</dbReference>
<dbReference type="PROSITE" id="PS50217">
    <property type="entry name" value="BZIP"/>
    <property type="match status" value="1"/>
</dbReference>
<dbReference type="HOGENOM" id="CLU_1209719_0_0_1"/>
<dbReference type="InterPro" id="IPR004827">
    <property type="entry name" value="bZIP"/>
</dbReference>
<evidence type="ECO:0000259" key="4">
    <source>
        <dbReference type="PROSITE" id="PS50217"/>
    </source>
</evidence>
<feature type="domain" description="BZIP" evidence="4">
    <location>
        <begin position="137"/>
        <end position="200"/>
    </location>
</feature>
<proteinExistence type="predicted"/>
<dbReference type="GO" id="GO:0090575">
    <property type="term" value="C:RNA polymerase II transcription regulator complex"/>
    <property type="evidence" value="ECO:0007669"/>
    <property type="project" value="TreeGrafter"/>
</dbReference>
<dbReference type="GO" id="GO:0001228">
    <property type="term" value="F:DNA-binding transcription activator activity, RNA polymerase II-specific"/>
    <property type="evidence" value="ECO:0007669"/>
    <property type="project" value="TreeGrafter"/>
</dbReference>
<dbReference type="PANTHER" id="PTHR40621:SF6">
    <property type="entry name" value="AP-1-LIKE TRANSCRIPTION FACTOR YAP1-RELATED"/>
    <property type="match status" value="1"/>
</dbReference>
<dbReference type="EMBL" id="KN846954">
    <property type="protein sequence ID" value="KIV77511.1"/>
    <property type="molecule type" value="Genomic_DNA"/>
</dbReference>
<organism evidence="5 6">
    <name type="scientific">Exophiala sideris</name>
    <dbReference type="NCBI Taxonomy" id="1016849"/>
    <lineage>
        <taxon>Eukaryota</taxon>
        <taxon>Fungi</taxon>
        <taxon>Dikarya</taxon>
        <taxon>Ascomycota</taxon>
        <taxon>Pezizomycotina</taxon>
        <taxon>Eurotiomycetes</taxon>
        <taxon>Chaetothyriomycetidae</taxon>
        <taxon>Chaetothyriales</taxon>
        <taxon>Herpotrichiellaceae</taxon>
        <taxon>Exophiala</taxon>
    </lineage>
</organism>
<dbReference type="OrthoDB" id="4144470at2759"/>
<reference evidence="5 6" key="1">
    <citation type="submission" date="2015-01" db="EMBL/GenBank/DDBJ databases">
        <title>The Genome Sequence of Exophiala sideris CBS121828.</title>
        <authorList>
            <consortium name="The Broad Institute Genomics Platform"/>
            <person name="Cuomo C."/>
            <person name="de Hoog S."/>
            <person name="Gorbushina A."/>
            <person name="Stielow B."/>
            <person name="Teixiera M."/>
            <person name="Abouelleil A."/>
            <person name="Chapman S.B."/>
            <person name="Priest M."/>
            <person name="Young S.K."/>
            <person name="Wortman J."/>
            <person name="Nusbaum C."/>
            <person name="Birren B."/>
        </authorList>
    </citation>
    <scope>NUCLEOTIDE SEQUENCE [LARGE SCALE GENOMIC DNA]</scope>
    <source>
        <strain evidence="5 6">CBS 121828</strain>
    </source>
</reference>
<keyword evidence="2" id="KW-0539">Nucleus</keyword>
<dbReference type="Pfam" id="PF00170">
    <property type="entry name" value="bZIP_1"/>
    <property type="match status" value="1"/>
</dbReference>
<dbReference type="InterPro" id="IPR050936">
    <property type="entry name" value="AP-1-like"/>
</dbReference>
<feature type="compositionally biased region" description="Low complexity" evidence="3">
    <location>
        <begin position="98"/>
        <end position="107"/>
    </location>
</feature>